<gene>
    <name evidence="2" type="ORF">E9229_000346</name>
</gene>
<sequence length="137" mass="14771">MAWGKSEEQKAEEQAARNARETEQREAEEAAEFAASPLGLAIAAHTNGDAFFQVQIEVSSLTGTASFFGSSENDVHHSGKSTDTLGQIEKVGWRLEHVGYVFIETGSTSTNRVMSTGQGVVTRGNVTGIYLFRRTSG</sequence>
<name>A0A839QI15_9MICC</name>
<comment type="caution">
    <text evidence="2">The sequence shown here is derived from an EMBL/GenBank/DDBJ whole genome shotgun (WGS) entry which is preliminary data.</text>
</comment>
<proteinExistence type="predicted"/>
<organism evidence="2 3">
    <name type="scientific">Paeniglutamicibacter cryotolerans</name>
    <dbReference type="NCBI Taxonomy" id="670079"/>
    <lineage>
        <taxon>Bacteria</taxon>
        <taxon>Bacillati</taxon>
        <taxon>Actinomycetota</taxon>
        <taxon>Actinomycetes</taxon>
        <taxon>Micrococcales</taxon>
        <taxon>Micrococcaceae</taxon>
        <taxon>Paeniglutamicibacter</taxon>
    </lineage>
</organism>
<accession>A0A839QI15</accession>
<dbReference type="RefSeq" id="WP_183509530.1">
    <property type="nucleotide sequence ID" value="NZ_BAABGK010000112.1"/>
</dbReference>
<feature type="region of interest" description="Disordered" evidence="1">
    <location>
        <begin position="1"/>
        <end position="31"/>
    </location>
</feature>
<evidence type="ECO:0000256" key="1">
    <source>
        <dbReference type="SAM" id="MobiDB-lite"/>
    </source>
</evidence>
<dbReference type="EMBL" id="JACHVS010000001">
    <property type="protein sequence ID" value="MBB2994155.1"/>
    <property type="molecule type" value="Genomic_DNA"/>
</dbReference>
<dbReference type="AlphaFoldDB" id="A0A839QI15"/>
<reference evidence="2 3" key="1">
    <citation type="submission" date="2020-08" db="EMBL/GenBank/DDBJ databases">
        <title>Sequencing the genomes of 1000 actinobacteria strains.</title>
        <authorList>
            <person name="Klenk H.-P."/>
        </authorList>
    </citation>
    <scope>NUCLEOTIDE SEQUENCE [LARGE SCALE GENOMIC DNA]</scope>
    <source>
        <strain evidence="2 3">DSM 22826</strain>
    </source>
</reference>
<feature type="compositionally biased region" description="Basic and acidic residues" evidence="1">
    <location>
        <begin position="1"/>
        <end position="28"/>
    </location>
</feature>
<evidence type="ECO:0000313" key="2">
    <source>
        <dbReference type="EMBL" id="MBB2994155.1"/>
    </source>
</evidence>
<keyword evidence="3" id="KW-1185">Reference proteome</keyword>
<protein>
    <submittedName>
        <fullName evidence="2">Uncharacterized protein</fullName>
    </submittedName>
</protein>
<dbReference type="Proteomes" id="UP000523000">
    <property type="component" value="Unassembled WGS sequence"/>
</dbReference>
<evidence type="ECO:0000313" key="3">
    <source>
        <dbReference type="Proteomes" id="UP000523000"/>
    </source>
</evidence>